<dbReference type="GO" id="GO:0016874">
    <property type="term" value="F:ligase activity"/>
    <property type="evidence" value="ECO:0007669"/>
    <property type="project" value="UniProtKB-KW"/>
</dbReference>
<feature type="transmembrane region" description="Helical" evidence="4">
    <location>
        <begin position="262"/>
        <end position="281"/>
    </location>
</feature>
<keyword evidence="4" id="KW-1133">Transmembrane helix</keyword>
<dbReference type="PROSITE" id="PS51292">
    <property type="entry name" value="ZF_RING_CH"/>
    <property type="match status" value="1"/>
</dbReference>
<dbReference type="AlphaFoldDB" id="A0A6P7TIY0"/>
<dbReference type="Pfam" id="PF23106">
    <property type="entry name" value="EGF_Teneurin"/>
    <property type="match status" value="1"/>
</dbReference>
<accession>A0A6P7TIY0</accession>
<dbReference type="Pfam" id="PF12906">
    <property type="entry name" value="RINGv"/>
    <property type="match status" value="1"/>
</dbReference>
<dbReference type="SUPFAM" id="SSF57850">
    <property type="entry name" value="RING/U-box"/>
    <property type="match status" value="1"/>
</dbReference>
<sequence>MTSLLTRHWTSIIRDHISTFQSNMVHCPLNCSGHGICNDGKCLCLVQFRGGSCRENNKDYYLAFGSIFVVLAFVCLVQLCICIWSQYIREQKQSLWSAFKITTQKMLYALTLCATAIRAIYFFTKFQLQLPDQMFSNLWCAYYPLLLTGFTLIVCYWAEAFHLNNLPVEQPRFLSKSFVGFIVFNVFIYMLFGARFFLTDIINNQKQADMINKIFDAFFAFLMFLVVIFFLIYGVEVYFKVRGAFAQSESNVNQRQLHMSRLGLVIQALLQLITALFLLSDVLKEFWRDKLPVLSQNVFDIGFRIIEFGVSLWFPCVLWNCSSPEELWVLNPKKIFLSFDRGKSLRTSLNIATKQQEGTEASKNNSVVDDQNLLCWICYDPENVSCGPLIQACKCKGDMSAVHHDCLRQWLVESESTAANATCRVCLEKYSLQESHYWLPKGTKIKHWIQVSFVLTAMVACPFGTYAISRKILPTYVQALVIGFTAIFEIISMKILAVNAVSMYKRGRLSSVNIIGKHIPPPAIASTSTQNVGASVSTINNQSVTVSI</sequence>
<evidence type="ECO:0000256" key="1">
    <source>
        <dbReference type="ARBA" id="ARBA00022723"/>
    </source>
</evidence>
<feature type="transmembrane region" description="Helical" evidence="4">
    <location>
        <begin position="106"/>
        <end position="124"/>
    </location>
</feature>
<keyword evidence="3" id="KW-0862">Zinc</keyword>
<keyword evidence="4" id="KW-0812">Transmembrane</keyword>
<dbReference type="InterPro" id="IPR011016">
    <property type="entry name" value="Znf_RING-CH"/>
</dbReference>
<evidence type="ECO:0000256" key="2">
    <source>
        <dbReference type="ARBA" id="ARBA00022771"/>
    </source>
</evidence>
<feature type="transmembrane region" description="Helical" evidence="4">
    <location>
        <begin position="136"/>
        <end position="158"/>
    </location>
</feature>
<name>A0A6P7TIY0_9MOLL</name>
<evidence type="ECO:0000256" key="3">
    <source>
        <dbReference type="ARBA" id="ARBA00022833"/>
    </source>
</evidence>
<dbReference type="PANTHER" id="PTHR20893:SF2">
    <property type="entry name" value="LD08641P"/>
    <property type="match status" value="1"/>
</dbReference>
<dbReference type="InterPro" id="IPR013083">
    <property type="entry name" value="Znf_RING/FYVE/PHD"/>
</dbReference>
<dbReference type="PANTHER" id="PTHR20893">
    <property type="entry name" value="LD08641P"/>
    <property type="match status" value="1"/>
</dbReference>
<dbReference type="KEGG" id="osn:115223315"/>
<feature type="transmembrane region" description="Helical" evidence="4">
    <location>
        <begin position="480"/>
        <end position="501"/>
    </location>
</feature>
<dbReference type="SMART" id="SM00744">
    <property type="entry name" value="RINGv"/>
    <property type="match status" value="1"/>
</dbReference>
<organism evidence="6 7">
    <name type="scientific">Octopus sinensis</name>
    <name type="common">East Asian common octopus</name>
    <dbReference type="NCBI Taxonomy" id="2607531"/>
    <lineage>
        <taxon>Eukaryota</taxon>
        <taxon>Metazoa</taxon>
        <taxon>Spiralia</taxon>
        <taxon>Lophotrochozoa</taxon>
        <taxon>Mollusca</taxon>
        <taxon>Cephalopoda</taxon>
        <taxon>Coleoidea</taxon>
        <taxon>Octopodiformes</taxon>
        <taxon>Octopoda</taxon>
        <taxon>Incirrata</taxon>
        <taxon>Octopodidae</taxon>
        <taxon>Octopus</taxon>
    </lineage>
</organism>
<dbReference type="Proteomes" id="UP000515154">
    <property type="component" value="Linkage group LG22"/>
</dbReference>
<evidence type="ECO:0000259" key="5">
    <source>
        <dbReference type="PROSITE" id="PS51292"/>
    </source>
</evidence>
<feature type="transmembrane region" description="Helical" evidence="4">
    <location>
        <begin position="448"/>
        <end position="468"/>
    </location>
</feature>
<gene>
    <name evidence="7 8" type="primary">LOC115223315</name>
</gene>
<keyword evidence="6" id="KW-1185">Reference proteome</keyword>
<evidence type="ECO:0000256" key="4">
    <source>
        <dbReference type="SAM" id="Phobius"/>
    </source>
</evidence>
<keyword evidence="1" id="KW-0479">Metal-binding</keyword>
<keyword evidence="2" id="KW-0863">Zinc-finger</keyword>
<feature type="transmembrane region" description="Helical" evidence="4">
    <location>
        <begin position="218"/>
        <end position="241"/>
    </location>
</feature>
<evidence type="ECO:0000313" key="7">
    <source>
        <dbReference type="RefSeq" id="XP_029649687.1"/>
    </source>
</evidence>
<evidence type="ECO:0000313" key="6">
    <source>
        <dbReference type="Proteomes" id="UP000515154"/>
    </source>
</evidence>
<protein>
    <submittedName>
        <fullName evidence="7 8">Uncharacterized protein LOC115223315</fullName>
    </submittedName>
</protein>
<keyword evidence="4" id="KW-0472">Membrane</keyword>
<feature type="transmembrane region" description="Helical" evidence="4">
    <location>
        <begin position="60"/>
        <end position="85"/>
    </location>
</feature>
<dbReference type="CDD" id="cd16495">
    <property type="entry name" value="RING_CH-C4HC3_MARCH"/>
    <property type="match status" value="1"/>
</dbReference>
<evidence type="ECO:0000313" key="8">
    <source>
        <dbReference type="RefSeq" id="XP_036368064.1"/>
    </source>
</evidence>
<dbReference type="GO" id="GO:0008270">
    <property type="term" value="F:zinc ion binding"/>
    <property type="evidence" value="ECO:0007669"/>
    <property type="project" value="UniProtKB-KW"/>
</dbReference>
<dbReference type="RefSeq" id="XP_029649687.1">
    <property type="nucleotide sequence ID" value="XM_029793827.2"/>
</dbReference>
<feature type="transmembrane region" description="Helical" evidence="4">
    <location>
        <begin position="178"/>
        <end position="198"/>
    </location>
</feature>
<feature type="domain" description="RING-CH-type" evidence="5">
    <location>
        <begin position="367"/>
        <end position="433"/>
    </location>
</feature>
<dbReference type="RefSeq" id="XP_036368064.1">
    <property type="nucleotide sequence ID" value="XM_036512171.1"/>
</dbReference>
<proteinExistence type="predicted"/>
<dbReference type="Gene3D" id="2.10.25.10">
    <property type="entry name" value="Laminin"/>
    <property type="match status" value="1"/>
</dbReference>
<dbReference type="Gene3D" id="3.30.40.10">
    <property type="entry name" value="Zinc/RING finger domain, C3HC4 (zinc finger)"/>
    <property type="match status" value="1"/>
</dbReference>
<reference evidence="7 8" key="1">
    <citation type="submission" date="2025-08" db="UniProtKB">
        <authorList>
            <consortium name="RefSeq"/>
        </authorList>
    </citation>
    <scope>IDENTIFICATION</scope>
</reference>